<dbReference type="KEGG" id="agl:PYTT_2418"/>
<evidence type="ECO:0000259" key="1">
    <source>
        <dbReference type="Pfam" id="PF25181"/>
    </source>
</evidence>
<dbReference type="Proteomes" id="UP000176204">
    <property type="component" value="Chromosome I"/>
</dbReference>
<gene>
    <name evidence="2" type="ORF">PYTT_2418</name>
</gene>
<feature type="domain" description="Bbp19-like phage" evidence="1">
    <location>
        <begin position="18"/>
        <end position="70"/>
    </location>
</feature>
<dbReference type="InterPro" id="IPR057447">
    <property type="entry name" value="Bbp19-like_phage"/>
</dbReference>
<dbReference type="STRING" id="1679444.PYTT_2418"/>
<dbReference type="RefSeq" id="WP_067777582.1">
    <property type="nucleotide sequence ID" value="NZ_LIGX01000040.1"/>
</dbReference>
<dbReference type="AlphaFoldDB" id="A0A1C7P9K1"/>
<evidence type="ECO:0000313" key="2">
    <source>
        <dbReference type="EMBL" id="SEH99666.1"/>
    </source>
</evidence>
<proteinExistence type="predicted"/>
<reference evidence="3" key="1">
    <citation type="submission" date="2016-09" db="EMBL/GenBank/DDBJ databases">
        <authorList>
            <person name="Koehorst J."/>
        </authorList>
    </citation>
    <scope>NUCLEOTIDE SEQUENCE [LARGE SCALE GENOMIC DNA]</scope>
</reference>
<dbReference type="Pfam" id="PF25181">
    <property type="entry name" value="Phage_Bbp19"/>
    <property type="match status" value="1"/>
</dbReference>
<evidence type="ECO:0000313" key="3">
    <source>
        <dbReference type="Proteomes" id="UP000176204"/>
    </source>
</evidence>
<name>A0A1C7P9K1_9BACT</name>
<dbReference type="EMBL" id="LT629973">
    <property type="protein sequence ID" value="SEH99666.1"/>
    <property type="molecule type" value="Genomic_DNA"/>
</dbReference>
<accession>A0A1C7P9K1</accession>
<protein>
    <recommendedName>
        <fullName evidence="1">Bbp19-like phage domain-containing protein</fullName>
    </recommendedName>
</protein>
<keyword evidence="3" id="KW-1185">Reference proteome</keyword>
<sequence length="75" mass="8492">MNKNERLMKLEEGEKRVHSLFSSPEGEAVLEFLKERTGYGVPSFAATSEPVQAAFADGRKSVVYEVMMMMKKFSQ</sequence>
<organism evidence="2 3">
    <name type="scientific">Akkermansia glycaniphila</name>
    <dbReference type="NCBI Taxonomy" id="1679444"/>
    <lineage>
        <taxon>Bacteria</taxon>
        <taxon>Pseudomonadati</taxon>
        <taxon>Verrucomicrobiota</taxon>
        <taxon>Verrucomicrobiia</taxon>
        <taxon>Verrucomicrobiales</taxon>
        <taxon>Akkermansiaceae</taxon>
        <taxon>Akkermansia</taxon>
    </lineage>
</organism>